<dbReference type="EMBL" id="UGWZ01000001">
    <property type="protein sequence ID" value="SUG17086.1"/>
    <property type="molecule type" value="Genomic_DNA"/>
</dbReference>
<dbReference type="PANTHER" id="PTHR42693">
    <property type="entry name" value="ARYLSULFATASE FAMILY MEMBER"/>
    <property type="match status" value="1"/>
</dbReference>
<dbReference type="InterPro" id="IPR017850">
    <property type="entry name" value="Alkaline_phosphatase_core_sf"/>
</dbReference>
<sequence length="72" mass="7951">MQPNILVFFTDQQRWDTVGCYNPAVSTTPVLDQLAREGVKFENAFTVQPVCGPGAFLPANRALPDAERLLSQ</sequence>
<evidence type="ECO:0000313" key="3">
    <source>
        <dbReference type="EMBL" id="SUG17086.1"/>
    </source>
</evidence>
<dbReference type="InterPro" id="IPR000917">
    <property type="entry name" value="Sulfatase_N"/>
</dbReference>
<proteinExistence type="inferred from homology"/>
<dbReference type="PANTHER" id="PTHR42693:SF33">
    <property type="entry name" value="ARYLSULFATASE"/>
    <property type="match status" value="1"/>
</dbReference>
<dbReference type="SUPFAM" id="SSF53649">
    <property type="entry name" value="Alkaline phosphatase-like"/>
    <property type="match status" value="1"/>
</dbReference>
<evidence type="ECO:0000256" key="1">
    <source>
        <dbReference type="ARBA" id="ARBA00008779"/>
    </source>
</evidence>
<dbReference type="Gene3D" id="3.40.720.10">
    <property type="entry name" value="Alkaline Phosphatase, subunit A"/>
    <property type="match status" value="1"/>
</dbReference>
<feature type="domain" description="Sulfatase N-terminal" evidence="2">
    <location>
        <begin position="3"/>
        <end position="56"/>
    </location>
</feature>
<dbReference type="Proteomes" id="UP000254124">
    <property type="component" value="Unassembled WGS sequence"/>
</dbReference>
<dbReference type="GO" id="GO:0004065">
    <property type="term" value="F:arylsulfatase activity"/>
    <property type="evidence" value="ECO:0007669"/>
    <property type="project" value="UniProtKB-EC"/>
</dbReference>
<organism evidence="3 4">
    <name type="scientific">Salmonella enterica subsp. arizonae</name>
    <dbReference type="NCBI Taxonomy" id="59203"/>
    <lineage>
        <taxon>Bacteria</taxon>
        <taxon>Pseudomonadati</taxon>
        <taxon>Pseudomonadota</taxon>
        <taxon>Gammaproteobacteria</taxon>
        <taxon>Enterobacterales</taxon>
        <taxon>Enterobacteriaceae</taxon>
        <taxon>Salmonella</taxon>
    </lineage>
</organism>
<comment type="similarity">
    <text evidence="1">Belongs to the sulfatase family.</text>
</comment>
<evidence type="ECO:0000259" key="2">
    <source>
        <dbReference type="Pfam" id="PF00884"/>
    </source>
</evidence>
<dbReference type="InterPro" id="IPR050738">
    <property type="entry name" value="Sulfatase"/>
</dbReference>
<keyword evidence="3" id="KW-0378">Hydrolase</keyword>
<dbReference type="Pfam" id="PF00884">
    <property type="entry name" value="Sulfatase"/>
    <property type="match status" value="1"/>
</dbReference>
<dbReference type="AlphaFoldDB" id="A0A379S8C1"/>
<reference evidence="3 4" key="1">
    <citation type="submission" date="2018-06" db="EMBL/GenBank/DDBJ databases">
        <authorList>
            <consortium name="Pathogen Informatics"/>
            <person name="Doyle S."/>
        </authorList>
    </citation>
    <scope>NUCLEOTIDE SEQUENCE [LARGE SCALE GENOMIC DNA]</scope>
    <source>
        <strain evidence="3 4">NCTC7295</strain>
    </source>
</reference>
<gene>
    <name evidence="3" type="ORF">NCTC7295_04826</name>
</gene>
<protein>
    <submittedName>
        <fullName evidence="3">Arylsulfatase</fullName>
        <ecNumber evidence="3">3.1.6.1</ecNumber>
    </submittedName>
</protein>
<dbReference type="EC" id="3.1.6.1" evidence="3"/>
<accession>A0A379S8C1</accession>
<evidence type="ECO:0000313" key="4">
    <source>
        <dbReference type="Proteomes" id="UP000254124"/>
    </source>
</evidence>
<name>A0A379S8C1_SALER</name>